<evidence type="ECO:0000313" key="1">
    <source>
        <dbReference type="EMBL" id="PKQ47002.1"/>
    </source>
</evidence>
<dbReference type="EMBL" id="PJEO01000001">
    <property type="protein sequence ID" value="PKQ47002.1"/>
    <property type="molecule type" value="Genomic_DNA"/>
</dbReference>
<dbReference type="AlphaFoldDB" id="A0A2N3HPY9"/>
<evidence type="ECO:0000313" key="2">
    <source>
        <dbReference type="Proteomes" id="UP000233435"/>
    </source>
</evidence>
<sequence length="310" mass="34884">MSCLLVVLLFGCNELNPKGEKEVGKFVKQWNDDHTQLKFPYLERYYMDVVTYYGKERNKSQVQQDKHLLFQQFPDYTQRILNDKLVITKEAGSYLVAFTKQVKYNGIEANYDSYLSVMIKNGAFKILREGVAENAKNLDAPIFPDARENNTSISNRRQLFGDFNGDGISDYASVISPELLSATETDTQNSDTVECKGGCNSVIIFSNKDLEAITIKGAYQSQLENLKDLNSDGADEIGFWDIKPTTKSLYVFNASTGTLLTKPIVINTTVHKNLKLIDVFKKTGTNKITVTYSAEANGKWVLKSEVIVLD</sequence>
<name>A0A2N3HPY9_9FLAO</name>
<reference evidence="1 2" key="1">
    <citation type="submission" date="2017-12" db="EMBL/GenBank/DDBJ databases">
        <title>Confluentibacter flavum sp. nov., isolated from the saline lake.</title>
        <authorList>
            <person name="Yu L."/>
        </authorList>
    </citation>
    <scope>NUCLEOTIDE SEQUENCE [LARGE SCALE GENOMIC DNA]</scope>
    <source>
        <strain evidence="1 2">3B</strain>
    </source>
</reference>
<dbReference type="Proteomes" id="UP000233435">
    <property type="component" value="Unassembled WGS sequence"/>
</dbReference>
<comment type="caution">
    <text evidence="1">The sequence shown here is derived from an EMBL/GenBank/DDBJ whole genome shotgun (WGS) entry which is preliminary data.</text>
</comment>
<protein>
    <submittedName>
        <fullName evidence="1">Uncharacterized protein</fullName>
    </submittedName>
</protein>
<proteinExistence type="predicted"/>
<dbReference type="SUPFAM" id="SSF69318">
    <property type="entry name" value="Integrin alpha N-terminal domain"/>
    <property type="match status" value="1"/>
</dbReference>
<accession>A0A2N3HPY9</accession>
<gene>
    <name evidence="1" type="ORF">CSW08_00090</name>
</gene>
<dbReference type="InterPro" id="IPR028994">
    <property type="entry name" value="Integrin_alpha_N"/>
</dbReference>
<keyword evidence="2" id="KW-1185">Reference proteome</keyword>
<organism evidence="1 2">
    <name type="scientific">Confluentibacter flavum</name>
    <dbReference type="NCBI Taxonomy" id="1909700"/>
    <lineage>
        <taxon>Bacteria</taxon>
        <taxon>Pseudomonadati</taxon>
        <taxon>Bacteroidota</taxon>
        <taxon>Flavobacteriia</taxon>
        <taxon>Flavobacteriales</taxon>
        <taxon>Flavobacteriaceae</taxon>
        <taxon>Confluentibacter</taxon>
    </lineage>
</organism>